<dbReference type="InterPro" id="IPR052017">
    <property type="entry name" value="TSUP"/>
</dbReference>
<evidence type="ECO:0000256" key="6">
    <source>
        <dbReference type="ARBA" id="ARBA00022989"/>
    </source>
</evidence>
<dbReference type="RefSeq" id="WP_050606871.1">
    <property type="nucleotide sequence ID" value="NZ_CABKUB010000006.1"/>
</dbReference>
<evidence type="ECO:0000256" key="7">
    <source>
        <dbReference type="ARBA" id="ARBA00023136"/>
    </source>
</evidence>
<feature type="transmembrane region" description="Helical" evidence="8">
    <location>
        <begin position="135"/>
        <end position="166"/>
    </location>
</feature>
<evidence type="ECO:0000256" key="3">
    <source>
        <dbReference type="ARBA" id="ARBA00022448"/>
    </source>
</evidence>
<organism evidence="9 10">
    <name type="scientific">Clostridium niameyense</name>
    <dbReference type="NCBI Taxonomy" id="1622073"/>
    <lineage>
        <taxon>Bacteria</taxon>
        <taxon>Bacillati</taxon>
        <taxon>Bacillota</taxon>
        <taxon>Clostridia</taxon>
        <taxon>Eubacteriales</taxon>
        <taxon>Clostridiaceae</taxon>
        <taxon>Clostridium</taxon>
    </lineage>
</organism>
<dbReference type="GO" id="GO:0005886">
    <property type="term" value="C:plasma membrane"/>
    <property type="evidence" value="ECO:0007669"/>
    <property type="project" value="UniProtKB-SubCell"/>
</dbReference>
<keyword evidence="5 8" id="KW-0812">Transmembrane</keyword>
<reference evidence="9 10" key="1">
    <citation type="submission" date="2019-04" db="EMBL/GenBank/DDBJ databases">
        <title>Genome sequencing of Clostridium botulinum Groups I-IV and Clostridium butyricum.</title>
        <authorList>
            <person name="Brunt J."/>
            <person name="Van Vliet A.H.M."/>
            <person name="Stringer S.C."/>
            <person name="Carter A.T."/>
            <person name="Peck M.W."/>
        </authorList>
    </citation>
    <scope>NUCLEOTIDE SEQUENCE [LARGE SCALE GENOMIC DNA]</scope>
    <source>
        <strain evidence="9 10">IFR 18/094</strain>
    </source>
</reference>
<gene>
    <name evidence="9" type="ORF">FDF74_00860</name>
</gene>
<evidence type="ECO:0000256" key="4">
    <source>
        <dbReference type="ARBA" id="ARBA00022475"/>
    </source>
</evidence>
<comment type="similarity">
    <text evidence="2 8">Belongs to the 4-toluene sulfonate uptake permease (TSUP) (TC 2.A.102) family.</text>
</comment>
<keyword evidence="10" id="KW-1185">Reference proteome</keyword>
<evidence type="ECO:0000256" key="2">
    <source>
        <dbReference type="ARBA" id="ARBA00009142"/>
    </source>
</evidence>
<dbReference type="Proteomes" id="UP000473885">
    <property type="component" value="Unassembled WGS sequence"/>
</dbReference>
<evidence type="ECO:0000256" key="1">
    <source>
        <dbReference type="ARBA" id="ARBA00004651"/>
    </source>
</evidence>
<evidence type="ECO:0000313" key="10">
    <source>
        <dbReference type="Proteomes" id="UP000473885"/>
    </source>
</evidence>
<accession>A0A6M0R6E4</accession>
<keyword evidence="7 8" id="KW-0472">Membrane</keyword>
<comment type="caution">
    <text evidence="9">The sequence shown here is derived from an EMBL/GenBank/DDBJ whole genome shotgun (WGS) entry which is preliminary data.</text>
</comment>
<proteinExistence type="inferred from homology"/>
<feature type="transmembrane region" description="Helical" evidence="8">
    <location>
        <begin position="202"/>
        <end position="222"/>
    </location>
</feature>
<keyword evidence="3" id="KW-0813">Transport</keyword>
<feature type="transmembrane region" description="Helical" evidence="8">
    <location>
        <begin position="97"/>
        <end position="115"/>
    </location>
</feature>
<comment type="subcellular location">
    <subcellularLocation>
        <location evidence="1 8">Cell membrane</location>
        <topology evidence="1 8">Multi-pass membrane protein</topology>
    </subcellularLocation>
</comment>
<dbReference type="PANTHER" id="PTHR30269:SF0">
    <property type="entry name" value="MEMBRANE TRANSPORTER PROTEIN YFCA-RELATED"/>
    <property type="match status" value="1"/>
</dbReference>
<evidence type="ECO:0000256" key="8">
    <source>
        <dbReference type="RuleBase" id="RU363041"/>
    </source>
</evidence>
<keyword evidence="4 8" id="KW-1003">Cell membrane</keyword>
<feature type="transmembrane region" description="Helical" evidence="8">
    <location>
        <begin position="71"/>
        <end position="91"/>
    </location>
</feature>
<sequence length="250" mass="26805">MLTLVFLCFVGFLAAIIDSIAGGGGMLTIPSFLLCGVPPHIALGTNKFCASCSSITSSLEYAYNGKVNYKLFKILAPFSLIGAILGVNAVLNVDPKYLNIIVVILLIVVGSYSLFSKEVGTKDNFQGLNKKNILLGILLILVVSFYNGFFGPGTGSFLIFGIIAVYKFDFVHAGGNSRALSCLSNVTSVILFAFNKSINYKIAIPMAVSMIIGAKVGTHLALHKGSKLIKPIFITMSLLMAIKILYKNFI</sequence>
<keyword evidence="6 8" id="KW-1133">Transmembrane helix</keyword>
<feature type="transmembrane region" description="Helical" evidence="8">
    <location>
        <begin position="228"/>
        <end position="246"/>
    </location>
</feature>
<dbReference type="EMBL" id="SXDP01000001">
    <property type="protein sequence ID" value="NEZ45756.1"/>
    <property type="molecule type" value="Genomic_DNA"/>
</dbReference>
<evidence type="ECO:0000313" key="9">
    <source>
        <dbReference type="EMBL" id="NEZ45756.1"/>
    </source>
</evidence>
<dbReference type="OrthoDB" id="554695at2"/>
<protein>
    <recommendedName>
        <fullName evidence="8">Probable membrane transporter protein</fullName>
    </recommendedName>
</protein>
<dbReference type="Pfam" id="PF01925">
    <property type="entry name" value="TauE"/>
    <property type="match status" value="1"/>
</dbReference>
<dbReference type="InterPro" id="IPR002781">
    <property type="entry name" value="TM_pro_TauE-like"/>
</dbReference>
<evidence type="ECO:0000256" key="5">
    <source>
        <dbReference type="ARBA" id="ARBA00022692"/>
    </source>
</evidence>
<dbReference type="AlphaFoldDB" id="A0A6M0R6E4"/>
<dbReference type="PANTHER" id="PTHR30269">
    <property type="entry name" value="TRANSMEMBRANE PROTEIN YFCA"/>
    <property type="match status" value="1"/>
</dbReference>
<name>A0A6M0R6E4_9CLOT</name>